<gene>
    <name evidence="3" type="ORF">PGABG01_1325600</name>
</gene>
<feature type="region of interest" description="Disordered" evidence="1">
    <location>
        <begin position="158"/>
        <end position="192"/>
    </location>
</feature>
<sequence length="931" mass="112127">MICVCIYLINNVKEKKKKNLYFFNIEDIYCNLVLFNFFFFLINRIFIIYIYIYIYIFIYLLFFFFFFVTMSCCSRNIIKTVNAKRRSNIMSEQKNDYGKDDMNELITICDNKVSVVNILKKGNEHMTKIKGQNENYRKSIPPKSNILKYYEANFLKDKKNRNNNNSTLIKNENENENKKKINKLDEQDNNNEELNSKEVFSKLKTKEKLQVLDEVEKQLQEFMKDEKFNMHNDIIFLNIYSLTHKRIYSILNKKNNKEEYYSCNEILEMILKGDLHKNCLIKRKSDSQYFTLKEKISEIHFLKYLELQYYLKKQKKEYHMKSKIENNYDKENTLYLKFSESLLGDKVKSIKNFLISPYDKDMVEVILIPKHKNFDKFSGYHKIVSNLFITKYISVYFYHIIEKKIQKYNLIKKNGPIYIKMKLKTNYPLAIQTIFRYIFDKTFKLHDLDFKLLVTVYIECIHFKIFSIINDITNAISEKANFNNIIQVLNMSSTFKETPIFNDFARIISDSAFYLFANDYHYLLHVEIYSFFLSLDNIMINEMRIFTESIKFIIVNKCHMKEQKNIFENIRFNLLNNEHIYEIQQYIKNCFKDIMHNKYDRSNFICMRYNKPKEKNEFDNTTNQSDNNLNEVNENKLVVSDNKGKPNIKKCNLSFLKEIKKLNKVYKNINNESFEPPNWNNTEKKEISNKKLTECMNNIYNILFDNLFTKILNKEIKHRYNIWNENKDFECVNNFTNENYSTQLIKRKSKEQNYAFTYGDERLINECKLFFEIIKCKNSNLSIGIILKSNELYNYKQQQHYSKISNILTEQNDHLVIYFDFFVNDFYVCNINYKNSTLINKTKLNIYAHENKIKDKDMIEYSISIINHTLNLDIKILPNNIHFNYSLSILKPKTLLGDIIKKPFINIKPFFMLKDSYDSICIPCIKFKKKF</sequence>
<keyword evidence="2" id="KW-0472">Membrane</keyword>
<feature type="transmembrane region" description="Helical" evidence="2">
    <location>
        <begin position="48"/>
        <end position="68"/>
    </location>
</feature>
<evidence type="ECO:0000313" key="4">
    <source>
        <dbReference type="Proteomes" id="UP000831156"/>
    </source>
</evidence>
<name>A0ABY1USX8_9APIC</name>
<keyword evidence="4" id="KW-1185">Reference proteome</keyword>
<evidence type="ECO:0000256" key="1">
    <source>
        <dbReference type="SAM" id="MobiDB-lite"/>
    </source>
</evidence>
<evidence type="ECO:0000256" key="2">
    <source>
        <dbReference type="SAM" id="Phobius"/>
    </source>
</evidence>
<dbReference type="EMBL" id="LT969436">
    <property type="protein sequence ID" value="SOV17553.1"/>
    <property type="molecule type" value="Genomic_DNA"/>
</dbReference>
<keyword evidence="2" id="KW-1133">Transmembrane helix</keyword>
<feature type="compositionally biased region" description="Basic and acidic residues" evidence="1">
    <location>
        <begin position="171"/>
        <end position="186"/>
    </location>
</feature>
<keyword evidence="2" id="KW-0812">Transmembrane</keyword>
<evidence type="ECO:0000313" key="3">
    <source>
        <dbReference type="EMBL" id="SOV17553.1"/>
    </source>
</evidence>
<proteinExistence type="predicted"/>
<reference evidence="3" key="1">
    <citation type="submission" date="2016-09" db="EMBL/GenBank/DDBJ databases">
        <authorList>
            <consortium name="Pathogen Informatics"/>
            <person name="Sun Q."/>
            <person name="Inoue M."/>
        </authorList>
    </citation>
    <scope>NUCLEOTIDE SEQUENCE</scope>
</reference>
<protein>
    <recommendedName>
        <fullName evidence="5">Rhoptry protein</fullName>
    </recommendedName>
</protein>
<dbReference type="Proteomes" id="UP000831156">
    <property type="component" value="Chromosome 13"/>
</dbReference>
<feature type="transmembrane region" description="Helical" evidence="2">
    <location>
        <begin position="20"/>
        <end position="41"/>
    </location>
</feature>
<accession>A0ABY1USX8</accession>
<organism evidence="3 4">
    <name type="scientific">Plasmodium gaboni</name>
    <dbReference type="NCBI Taxonomy" id="647221"/>
    <lineage>
        <taxon>Eukaryota</taxon>
        <taxon>Sar</taxon>
        <taxon>Alveolata</taxon>
        <taxon>Apicomplexa</taxon>
        <taxon>Aconoidasida</taxon>
        <taxon>Haemosporida</taxon>
        <taxon>Plasmodiidae</taxon>
        <taxon>Plasmodium</taxon>
        <taxon>Plasmodium (Laverania)</taxon>
    </lineage>
</organism>
<evidence type="ECO:0008006" key="5">
    <source>
        <dbReference type="Google" id="ProtNLM"/>
    </source>
</evidence>